<evidence type="ECO:0000259" key="2">
    <source>
        <dbReference type="Pfam" id="PF13439"/>
    </source>
</evidence>
<dbReference type="NCBIfam" id="TIGR03999">
    <property type="entry name" value="thiol_BshA"/>
    <property type="match status" value="1"/>
</dbReference>
<protein>
    <submittedName>
        <fullName evidence="3">N-acetyl-alpha-D-glucosaminyl L-malate synthase BshA</fullName>
    </submittedName>
</protein>
<organism evidence="3">
    <name type="scientific">Caldithrix abyssi</name>
    <dbReference type="NCBI Taxonomy" id="187145"/>
    <lineage>
        <taxon>Bacteria</taxon>
        <taxon>Pseudomonadati</taxon>
        <taxon>Calditrichota</taxon>
        <taxon>Calditrichia</taxon>
        <taxon>Calditrichales</taxon>
        <taxon>Calditrichaceae</taxon>
        <taxon>Caldithrix</taxon>
    </lineage>
</organism>
<dbReference type="Pfam" id="PF13439">
    <property type="entry name" value="Glyco_transf_4"/>
    <property type="match status" value="1"/>
</dbReference>
<feature type="domain" description="Glycosyl transferase family 1" evidence="1">
    <location>
        <begin position="194"/>
        <end position="349"/>
    </location>
</feature>
<dbReference type="EMBL" id="DRLD01000308">
    <property type="protein sequence ID" value="HED11216.1"/>
    <property type="molecule type" value="Genomic_DNA"/>
</dbReference>
<dbReference type="GO" id="GO:0016757">
    <property type="term" value="F:glycosyltransferase activity"/>
    <property type="evidence" value="ECO:0007669"/>
    <property type="project" value="InterPro"/>
</dbReference>
<dbReference type="AlphaFoldDB" id="A0A7V1LNI9"/>
<dbReference type="SUPFAM" id="SSF53756">
    <property type="entry name" value="UDP-Glycosyltransferase/glycogen phosphorylase"/>
    <property type="match status" value="1"/>
</dbReference>
<gene>
    <name evidence="3" type="primary">bshA</name>
    <name evidence="3" type="ORF">ENJ10_11055</name>
</gene>
<dbReference type="GO" id="GO:0071793">
    <property type="term" value="P:bacillithiol biosynthetic process"/>
    <property type="evidence" value="ECO:0007669"/>
    <property type="project" value="InterPro"/>
</dbReference>
<dbReference type="InterPro" id="IPR028098">
    <property type="entry name" value="Glyco_trans_4-like_N"/>
</dbReference>
<dbReference type="Pfam" id="PF00534">
    <property type="entry name" value="Glycos_transf_1"/>
    <property type="match status" value="1"/>
</dbReference>
<dbReference type="Gene3D" id="3.40.50.2000">
    <property type="entry name" value="Glycogen Phosphorylase B"/>
    <property type="match status" value="2"/>
</dbReference>
<dbReference type="InterPro" id="IPR023881">
    <property type="entry name" value="Thiol_BshA"/>
</dbReference>
<comment type="caution">
    <text evidence="3">The sequence shown here is derived from an EMBL/GenBank/DDBJ whole genome shotgun (WGS) entry which is preliminary data.</text>
</comment>
<dbReference type="PANTHER" id="PTHR45947">
    <property type="entry name" value="SULFOQUINOVOSYL TRANSFERASE SQD2"/>
    <property type="match status" value="1"/>
</dbReference>
<dbReference type="PANTHER" id="PTHR45947:SF3">
    <property type="entry name" value="SULFOQUINOVOSYL TRANSFERASE SQD2"/>
    <property type="match status" value="1"/>
</dbReference>
<name>A0A7V1LNI9_CALAY</name>
<accession>A0A7V1LNI9</accession>
<dbReference type="InterPro" id="IPR050194">
    <property type="entry name" value="Glycosyltransferase_grp1"/>
</dbReference>
<reference evidence="3" key="1">
    <citation type="journal article" date="2020" name="mSystems">
        <title>Genome- and Community-Level Interaction Insights into Carbon Utilization and Element Cycling Functions of Hydrothermarchaeota in Hydrothermal Sediment.</title>
        <authorList>
            <person name="Zhou Z."/>
            <person name="Liu Y."/>
            <person name="Xu W."/>
            <person name="Pan J."/>
            <person name="Luo Z.H."/>
            <person name="Li M."/>
        </authorList>
    </citation>
    <scope>NUCLEOTIDE SEQUENCE [LARGE SCALE GENOMIC DNA]</scope>
    <source>
        <strain evidence="3">HyVt-456</strain>
    </source>
</reference>
<proteinExistence type="predicted"/>
<dbReference type="Proteomes" id="UP000886005">
    <property type="component" value="Unassembled WGS sequence"/>
</dbReference>
<evidence type="ECO:0000259" key="1">
    <source>
        <dbReference type="Pfam" id="PF00534"/>
    </source>
</evidence>
<sequence length="374" mass="42131">MKIGITCYPTYGGSGVVATELGIKMAALGHEVHFIAYALPYRLGSFTTNLFFHEVDVLQYPLFEYPPYSLSLAHKMVDVIEHEKLDILHVHYAIPHATSAYLAREIMGDDSFKFVTTLHGTDITLIGSDPSYLKIVKFSIEKSDGVTAVSRYLQEETYKTFQIKNDIEVIPNFVPDRFWINNKELERHRCFGQNNEVILTHISNFRPVKRVVDLVDVMGHLIPKYPVKLLMVGDGPERSRMEQICRERGLCDHIQFLGKQQNVEQVLACSDLFLLPSEDESFGLAALEAMACGLPVVTTNAGGLPEVNIDGQTGFTVDVGDTKAFADRIARIISDRPFYFQLSRNAKKRAHAEFNSEKIVPQYLGYYEKIISGA</sequence>
<feature type="domain" description="Glycosyltransferase subfamily 4-like N-terminal" evidence="2">
    <location>
        <begin position="11"/>
        <end position="175"/>
    </location>
</feature>
<dbReference type="InterPro" id="IPR001296">
    <property type="entry name" value="Glyco_trans_1"/>
</dbReference>
<evidence type="ECO:0000313" key="3">
    <source>
        <dbReference type="EMBL" id="HED11216.1"/>
    </source>
</evidence>